<dbReference type="RefSeq" id="WP_165401256.1">
    <property type="nucleotide sequence ID" value="NZ_SGWQ01000002.1"/>
</dbReference>
<dbReference type="AlphaFoldDB" id="A0A4Q7L1W2"/>
<protein>
    <submittedName>
        <fullName evidence="1">Uncharacterized protein</fullName>
    </submittedName>
</protein>
<evidence type="ECO:0000313" key="1">
    <source>
        <dbReference type="EMBL" id="RZS43104.1"/>
    </source>
</evidence>
<reference evidence="1 2" key="1">
    <citation type="submission" date="2019-02" db="EMBL/GenBank/DDBJ databases">
        <title>Genomic Encyclopedia of Type Strains, Phase IV (KMG-IV): sequencing the most valuable type-strain genomes for metagenomic binning, comparative biology and taxonomic classification.</title>
        <authorList>
            <person name="Goeker M."/>
        </authorList>
    </citation>
    <scope>NUCLEOTIDE SEQUENCE [LARGE SCALE GENOMIC DNA]</scope>
    <source>
        <strain evidence="1 2">DSM 101727</strain>
    </source>
</reference>
<dbReference type="EMBL" id="SGWQ01000002">
    <property type="protein sequence ID" value="RZS43104.1"/>
    <property type="molecule type" value="Genomic_DNA"/>
</dbReference>
<dbReference type="Proteomes" id="UP000294257">
    <property type="component" value="Unassembled WGS sequence"/>
</dbReference>
<organism evidence="1 2">
    <name type="scientific">Herbihabitans rhizosphaerae</name>
    <dbReference type="NCBI Taxonomy" id="1872711"/>
    <lineage>
        <taxon>Bacteria</taxon>
        <taxon>Bacillati</taxon>
        <taxon>Actinomycetota</taxon>
        <taxon>Actinomycetes</taxon>
        <taxon>Pseudonocardiales</taxon>
        <taxon>Pseudonocardiaceae</taxon>
        <taxon>Herbihabitans</taxon>
    </lineage>
</organism>
<gene>
    <name evidence="1" type="ORF">EV193_10280</name>
</gene>
<accession>A0A4Q7L1W2</accession>
<keyword evidence="2" id="KW-1185">Reference proteome</keyword>
<name>A0A4Q7L1W2_9PSEU</name>
<evidence type="ECO:0000313" key="2">
    <source>
        <dbReference type="Proteomes" id="UP000294257"/>
    </source>
</evidence>
<comment type="caution">
    <text evidence="1">The sequence shown here is derived from an EMBL/GenBank/DDBJ whole genome shotgun (WGS) entry which is preliminary data.</text>
</comment>
<sequence>MRSRILLRWSNVDAGGAYTARTANLSQWAGKTVALRFVSREDSTLQTDFLIDTVSIG</sequence>
<proteinExistence type="predicted"/>